<dbReference type="EMBL" id="BMAU01021361">
    <property type="protein sequence ID" value="GFY22685.1"/>
    <property type="molecule type" value="Genomic_DNA"/>
</dbReference>
<dbReference type="Proteomes" id="UP000887159">
    <property type="component" value="Unassembled WGS sequence"/>
</dbReference>
<protein>
    <submittedName>
        <fullName evidence="1">Uncharacterized protein</fullName>
    </submittedName>
</protein>
<organism evidence="1 2">
    <name type="scientific">Trichonephila clavipes</name>
    <name type="common">Golden silk orbweaver</name>
    <name type="synonym">Nephila clavipes</name>
    <dbReference type="NCBI Taxonomy" id="2585209"/>
    <lineage>
        <taxon>Eukaryota</taxon>
        <taxon>Metazoa</taxon>
        <taxon>Ecdysozoa</taxon>
        <taxon>Arthropoda</taxon>
        <taxon>Chelicerata</taxon>
        <taxon>Arachnida</taxon>
        <taxon>Araneae</taxon>
        <taxon>Araneomorphae</taxon>
        <taxon>Entelegynae</taxon>
        <taxon>Araneoidea</taxon>
        <taxon>Nephilidae</taxon>
        <taxon>Trichonephila</taxon>
    </lineage>
</organism>
<name>A0A8X6VUJ7_TRICX</name>
<keyword evidence="2" id="KW-1185">Reference proteome</keyword>
<sequence>MTAQRYVRDILQPLMAMLPGANFSRTVFTPISKGFTGLTLQHFLSPLAFSISRFVIDRPYTGSFRTES</sequence>
<comment type="caution">
    <text evidence="1">The sequence shown here is derived from an EMBL/GenBank/DDBJ whole genome shotgun (WGS) entry which is preliminary data.</text>
</comment>
<reference evidence="1" key="1">
    <citation type="submission" date="2020-08" db="EMBL/GenBank/DDBJ databases">
        <title>Multicomponent nature underlies the extraordinary mechanical properties of spider dragline silk.</title>
        <authorList>
            <person name="Kono N."/>
            <person name="Nakamura H."/>
            <person name="Mori M."/>
            <person name="Yoshida Y."/>
            <person name="Ohtoshi R."/>
            <person name="Malay A.D."/>
            <person name="Moran D.A.P."/>
            <person name="Tomita M."/>
            <person name="Numata K."/>
            <person name="Arakawa K."/>
        </authorList>
    </citation>
    <scope>NUCLEOTIDE SEQUENCE</scope>
</reference>
<evidence type="ECO:0000313" key="1">
    <source>
        <dbReference type="EMBL" id="GFY22685.1"/>
    </source>
</evidence>
<evidence type="ECO:0000313" key="2">
    <source>
        <dbReference type="Proteomes" id="UP000887159"/>
    </source>
</evidence>
<proteinExistence type="predicted"/>
<dbReference type="AlphaFoldDB" id="A0A8X6VUJ7"/>
<gene>
    <name evidence="1" type="ORF">TNCV_2179461</name>
</gene>
<accession>A0A8X6VUJ7</accession>